<dbReference type="AlphaFoldDB" id="A0A6J1FLM5"/>
<evidence type="ECO:0000256" key="1">
    <source>
        <dbReference type="SAM" id="MobiDB-lite"/>
    </source>
</evidence>
<feature type="compositionally biased region" description="Polar residues" evidence="1">
    <location>
        <begin position="52"/>
        <end position="61"/>
    </location>
</feature>
<feature type="chain" id="PRO_5027059638" evidence="3">
    <location>
        <begin position="25"/>
        <end position="341"/>
    </location>
</feature>
<protein>
    <submittedName>
        <fullName evidence="6">Uncharacterized protein LOC111446930</fullName>
    </submittedName>
</protein>
<evidence type="ECO:0000256" key="2">
    <source>
        <dbReference type="SAM" id="Phobius"/>
    </source>
</evidence>
<feature type="compositionally biased region" description="Polar residues" evidence="1">
    <location>
        <begin position="111"/>
        <end position="127"/>
    </location>
</feature>
<name>A0A6J1FLM5_CUCMO</name>
<dbReference type="Proteomes" id="UP000504609">
    <property type="component" value="Unplaced"/>
</dbReference>
<dbReference type="PANTHER" id="PTHR34200:SF2">
    <property type="entry name" value="TRANSMEMBRANE PROTEIN"/>
    <property type="match status" value="1"/>
</dbReference>
<dbReference type="PANTHER" id="PTHR34200">
    <property type="entry name" value="DENTIN SIALOPHOSPHOPROTEIN-LIKE ISOFORM X1"/>
    <property type="match status" value="1"/>
</dbReference>
<sequence>MAMRGDCFLALFFCYAVVSEVTNASLWDSRKLLDPASKDNSTGTSPVLPLISPNSSTNHSDSAPVDGKKQREPPPPAPNNSSSNLDSKGLNNSSSGSSHNVSEAGNGKPLDTNNGNRTEGGLQSSNHEICDGVPDNKKCRDQKKLVACIQNNIIESKDLAVLVLNKGEDTLDVNVTGGNFFKGLKILKHHSKRITIPLTTLKDMKLVLDAGNGECVLYTSPLVSGEDLFLHLPSFDQLVTPVNGAYFLILAVLIFGGSWACFKLRRRQAGGIPYQELEMALPESSSAVKVETAEGWDQGWDDDWDEENAVKSPGGRHIGSISANGLTARPNKDGWENDWDV</sequence>
<proteinExistence type="predicted"/>
<evidence type="ECO:0000259" key="4">
    <source>
        <dbReference type="Pfam" id="PF24053"/>
    </source>
</evidence>
<keyword evidence="2" id="KW-0812">Transmembrane</keyword>
<keyword evidence="3" id="KW-0732">Signal</keyword>
<keyword evidence="2" id="KW-1133">Transmembrane helix</keyword>
<feature type="region of interest" description="Disordered" evidence="1">
    <location>
        <begin position="36"/>
        <end position="135"/>
    </location>
</feature>
<keyword evidence="5" id="KW-1185">Reference proteome</keyword>
<dbReference type="RefSeq" id="XP_022941631.1">
    <property type="nucleotide sequence ID" value="XM_023085863.1"/>
</dbReference>
<accession>A0A6J1FLM5</accession>
<feature type="region of interest" description="Disordered" evidence="1">
    <location>
        <begin position="297"/>
        <end position="341"/>
    </location>
</feature>
<dbReference type="Pfam" id="PF24053">
    <property type="entry name" value="DUF7356"/>
    <property type="match status" value="1"/>
</dbReference>
<feature type="domain" description="DUF7356" evidence="4">
    <location>
        <begin position="123"/>
        <end position="222"/>
    </location>
</feature>
<reference evidence="6" key="1">
    <citation type="submission" date="2025-08" db="UniProtKB">
        <authorList>
            <consortium name="RefSeq"/>
        </authorList>
    </citation>
    <scope>IDENTIFICATION</scope>
    <source>
        <tissue evidence="6">Young leaves</tissue>
    </source>
</reference>
<dbReference type="InterPro" id="IPR055780">
    <property type="entry name" value="DUF7356"/>
</dbReference>
<gene>
    <name evidence="6" type="primary">LOC111446930</name>
</gene>
<dbReference type="KEGG" id="cmos:111446930"/>
<keyword evidence="2" id="KW-0472">Membrane</keyword>
<evidence type="ECO:0000313" key="5">
    <source>
        <dbReference type="Proteomes" id="UP000504609"/>
    </source>
</evidence>
<evidence type="ECO:0000313" key="6">
    <source>
        <dbReference type="RefSeq" id="XP_022941631.1"/>
    </source>
</evidence>
<feature type="compositionally biased region" description="Low complexity" evidence="1">
    <location>
        <begin position="79"/>
        <end position="102"/>
    </location>
</feature>
<evidence type="ECO:0000256" key="3">
    <source>
        <dbReference type="SAM" id="SignalP"/>
    </source>
</evidence>
<feature type="signal peptide" evidence="3">
    <location>
        <begin position="1"/>
        <end position="24"/>
    </location>
</feature>
<feature type="transmembrane region" description="Helical" evidence="2">
    <location>
        <begin position="244"/>
        <end position="262"/>
    </location>
</feature>
<organism evidence="5 6">
    <name type="scientific">Cucurbita moschata</name>
    <name type="common">Winter crookneck squash</name>
    <name type="synonym">Cucurbita pepo var. moschata</name>
    <dbReference type="NCBI Taxonomy" id="3662"/>
    <lineage>
        <taxon>Eukaryota</taxon>
        <taxon>Viridiplantae</taxon>
        <taxon>Streptophyta</taxon>
        <taxon>Embryophyta</taxon>
        <taxon>Tracheophyta</taxon>
        <taxon>Spermatophyta</taxon>
        <taxon>Magnoliopsida</taxon>
        <taxon>eudicotyledons</taxon>
        <taxon>Gunneridae</taxon>
        <taxon>Pentapetalae</taxon>
        <taxon>rosids</taxon>
        <taxon>fabids</taxon>
        <taxon>Cucurbitales</taxon>
        <taxon>Cucurbitaceae</taxon>
        <taxon>Cucurbiteae</taxon>
        <taxon>Cucurbita</taxon>
    </lineage>
</organism>
<dbReference type="GeneID" id="111446930"/>